<evidence type="ECO:0000256" key="2">
    <source>
        <dbReference type="ARBA" id="ARBA00023235"/>
    </source>
</evidence>
<gene>
    <name evidence="3" type="ORF">HP507_09705</name>
</gene>
<dbReference type="SUPFAM" id="SSF54506">
    <property type="entry name" value="Diaminopimelate epimerase-like"/>
    <property type="match status" value="1"/>
</dbReference>
<sequence>MSVEILRYTAFASEPGGGNPAGIVLDAAALSDDEMLAIAREVAYPETAFVVGETPTGPRLRYFSPAAEVPFCGHATVATAVVLAERHGLGQRVFTTPAGAIALDATRAPDGSVRVAMTSVEPASRPIDPQRCDRLFTLLGLTPDDVAEGFPVRESFAGNWHPVLVLRDEDLFHQFRFAPSPLADLMREAGWSGTVTVLHRTAPLEYEARNLFPVGRITEDPATGSAAAATGAYLREVGAAAAGDRVVIRQGRHVGRPSVLLVDVPATGGITVTGGATPI</sequence>
<evidence type="ECO:0000313" key="4">
    <source>
        <dbReference type="Proteomes" id="UP000573001"/>
    </source>
</evidence>
<dbReference type="PIRSF" id="PIRSF016184">
    <property type="entry name" value="PhzC_PhzF"/>
    <property type="match status" value="1"/>
</dbReference>
<dbReference type="Proteomes" id="UP000573001">
    <property type="component" value="Unassembled WGS sequence"/>
</dbReference>
<reference evidence="3 4" key="1">
    <citation type="submission" date="2020-05" db="EMBL/GenBank/DDBJ databases">
        <title>Genome Sequencing of Type Strains.</title>
        <authorList>
            <person name="Lemaire J.F."/>
            <person name="Inderbitzin P."/>
            <person name="Gregorio O.A."/>
            <person name="Collins S.B."/>
            <person name="Wespe N."/>
            <person name="Knight-Connoni V."/>
        </authorList>
    </citation>
    <scope>NUCLEOTIDE SEQUENCE [LARGE SCALE GENOMIC DNA]</scope>
    <source>
        <strain evidence="3 4">ATCC 19096</strain>
    </source>
</reference>
<accession>A0ABX2M7Q2</accession>
<evidence type="ECO:0000313" key="3">
    <source>
        <dbReference type="EMBL" id="NUU14102.1"/>
    </source>
</evidence>
<comment type="caution">
    <text evidence="3">The sequence shown here is derived from an EMBL/GenBank/DDBJ whole genome shotgun (WGS) entry which is preliminary data.</text>
</comment>
<proteinExistence type="inferred from homology"/>
<evidence type="ECO:0000256" key="1">
    <source>
        <dbReference type="ARBA" id="ARBA00008270"/>
    </source>
</evidence>
<dbReference type="Pfam" id="PF02567">
    <property type="entry name" value="PhzC-PhzF"/>
    <property type="match status" value="1"/>
</dbReference>
<dbReference type="EMBL" id="JABMCE010000076">
    <property type="protein sequence ID" value="NUU14102.1"/>
    <property type="molecule type" value="Genomic_DNA"/>
</dbReference>
<comment type="similarity">
    <text evidence="1">Belongs to the PhzF family.</text>
</comment>
<protein>
    <submittedName>
        <fullName evidence="3">PhzF family phenazine biosynthesis protein</fullName>
    </submittedName>
</protein>
<keyword evidence="4" id="KW-1185">Reference proteome</keyword>
<dbReference type="NCBIfam" id="TIGR00654">
    <property type="entry name" value="PhzF_family"/>
    <property type="match status" value="1"/>
</dbReference>
<dbReference type="RefSeq" id="WP_175351584.1">
    <property type="nucleotide sequence ID" value="NZ_BAAAWQ010000001.1"/>
</dbReference>
<name>A0ABX2M7Q2_9MICO</name>
<dbReference type="PANTHER" id="PTHR13774:SF39">
    <property type="entry name" value="BIOSYNTHESIS PROTEIN, PUTATIVE-RELATED"/>
    <property type="match status" value="1"/>
</dbReference>
<dbReference type="Gene3D" id="3.10.310.10">
    <property type="entry name" value="Diaminopimelate Epimerase, Chain A, domain 1"/>
    <property type="match status" value="2"/>
</dbReference>
<dbReference type="PANTHER" id="PTHR13774">
    <property type="entry name" value="PHENAZINE BIOSYNTHESIS PROTEIN"/>
    <property type="match status" value="1"/>
</dbReference>
<dbReference type="InterPro" id="IPR003719">
    <property type="entry name" value="Phenazine_PhzF-like"/>
</dbReference>
<organism evidence="3 4">
    <name type="scientific">Curtobacterium pusillum</name>
    <dbReference type="NCBI Taxonomy" id="69373"/>
    <lineage>
        <taxon>Bacteria</taxon>
        <taxon>Bacillati</taxon>
        <taxon>Actinomycetota</taxon>
        <taxon>Actinomycetes</taxon>
        <taxon>Micrococcales</taxon>
        <taxon>Microbacteriaceae</taxon>
        <taxon>Curtobacterium</taxon>
    </lineage>
</organism>
<keyword evidence="2" id="KW-0413">Isomerase</keyword>